<name>A0A6D2HJU1_9BRAS</name>
<dbReference type="PROSITE" id="PS50181">
    <property type="entry name" value="FBOX"/>
    <property type="match status" value="1"/>
</dbReference>
<evidence type="ECO:0000313" key="3">
    <source>
        <dbReference type="Proteomes" id="UP000467841"/>
    </source>
</evidence>
<evidence type="ECO:0000313" key="2">
    <source>
        <dbReference type="EMBL" id="CAA7014880.1"/>
    </source>
</evidence>
<comment type="caution">
    <text evidence="2">The sequence shown here is derived from an EMBL/GenBank/DDBJ whole genome shotgun (WGS) entry which is preliminary data.</text>
</comment>
<dbReference type="InterPro" id="IPR053781">
    <property type="entry name" value="F-box_AtFBL13-like"/>
</dbReference>
<dbReference type="AlphaFoldDB" id="A0A6D2HJU1"/>
<dbReference type="EMBL" id="CACVBM020000124">
    <property type="protein sequence ID" value="CAA7014880.1"/>
    <property type="molecule type" value="Genomic_DNA"/>
</dbReference>
<dbReference type="InterPro" id="IPR001810">
    <property type="entry name" value="F-box_dom"/>
</dbReference>
<proteinExistence type="predicted"/>
<protein>
    <recommendedName>
        <fullName evidence="1">F-box domain-containing protein</fullName>
    </recommendedName>
</protein>
<dbReference type="Pfam" id="PF00646">
    <property type="entry name" value="F-box"/>
    <property type="match status" value="1"/>
</dbReference>
<reference evidence="2" key="1">
    <citation type="submission" date="2020-01" db="EMBL/GenBank/DDBJ databases">
        <authorList>
            <person name="Mishra B."/>
        </authorList>
    </citation>
    <scope>NUCLEOTIDE SEQUENCE [LARGE SCALE GENOMIC DNA]</scope>
</reference>
<sequence>MINQLPDCLLCEILFHLPTEDVVRTSLVCRRWRNLWQDVPGLDLEIDGFAKYEFFN</sequence>
<feature type="non-terminal residue" evidence="2">
    <location>
        <position position="1"/>
    </location>
</feature>
<feature type="domain" description="F-box" evidence="1">
    <location>
        <begin position="1"/>
        <end position="35"/>
    </location>
</feature>
<dbReference type="Proteomes" id="UP000467841">
    <property type="component" value="Unassembled WGS sequence"/>
</dbReference>
<accession>A0A6D2HJU1</accession>
<dbReference type="InterPro" id="IPR036047">
    <property type="entry name" value="F-box-like_dom_sf"/>
</dbReference>
<dbReference type="Gene3D" id="1.20.1280.50">
    <property type="match status" value="1"/>
</dbReference>
<dbReference type="SUPFAM" id="SSF81383">
    <property type="entry name" value="F-box domain"/>
    <property type="match status" value="1"/>
</dbReference>
<dbReference type="CDD" id="cd22160">
    <property type="entry name" value="F-box_AtFBL13-like"/>
    <property type="match status" value="1"/>
</dbReference>
<keyword evidence="3" id="KW-1185">Reference proteome</keyword>
<feature type="non-terminal residue" evidence="2">
    <location>
        <position position="56"/>
    </location>
</feature>
<dbReference type="SMART" id="SM00256">
    <property type="entry name" value="FBOX"/>
    <property type="match status" value="1"/>
</dbReference>
<organism evidence="2 3">
    <name type="scientific">Microthlaspi erraticum</name>
    <dbReference type="NCBI Taxonomy" id="1685480"/>
    <lineage>
        <taxon>Eukaryota</taxon>
        <taxon>Viridiplantae</taxon>
        <taxon>Streptophyta</taxon>
        <taxon>Embryophyta</taxon>
        <taxon>Tracheophyta</taxon>
        <taxon>Spermatophyta</taxon>
        <taxon>Magnoliopsida</taxon>
        <taxon>eudicotyledons</taxon>
        <taxon>Gunneridae</taxon>
        <taxon>Pentapetalae</taxon>
        <taxon>rosids</taxon>
        <taxon>malvids</taxon>
        <taxon>Brassicales</taxon>
        <taxon>Brassicaceae</taxon>
        <taxon>Coluteocarpeae</taxon>
        <taxon>Microthlaspi</taxon>
    </lineage>
</organism>
<dbReference type="PANTHER" id="PTHR32212">
    <property type="entry name" value="CYCLIN-LIKE F-BOX"/>
    <property type="match status" value="1"/>
</dbReference>
<dbReference type="PANTHER" id="PTHR32212:SF279">
    <property type="entry name" value="F-BOX DOMAIN-CONTAINING PROTEIN"/>
    <property type="match status" value="1"/>
</dbReference>
<dbReference type="OrthoDB" id="1110012at2759"/>
<gene>
    <name evidence="2" type="ORF">MERR_LOCUS2115</name>
</gene>
<evidence type="ECO:0000259" key="1">
    <source>
        <dbReference type="PROSITE" id="PS50181"/>
    </source>
</evidence>